<reference evidence="3 4" key="1">
    <citation type="submission" date="2009-08" db="EMBL/GenBank/DDBJ databases">
        <title>The Genome Sequence of Spizellomyces punctatus strain DAOM BR117.</title>
        <authorList>
            <consortium name="The Broad Institute Genome Sequencing Platform"/>
            <person name="Russ C."/>
            <person name="Cuomo C."/>
            <person name="Shea T."/>
            <person name="Young S.K."/>
            <person name="Zeng Q."/>
            <person name="Koehrsen M."/>
            <person name="Haas B."/>
            <person name="Borodovsky M."/>
            <person name="Guigo R."/>
            <person name="Alvarado L."/>
            <person name="Berlin A."/>
            <person name="Bochicchio J."/>
            <person name="Borenstein D."/>
            <person name="Chapman S."/>
            <person name="Chen Z."/>
            <person name="Engels R."/>
            <person name="Freedman E."/>
            <person name="Gellesch M."/>
            <person name="Goldberg J."/>
            <person name="Griggs A."/>
            <person name="Gujja S."/>
            <person name="Heiman D."/>
            <person name="Hepburn T."/>
            <person name="Howarth C."/>
            <person name="Jen D."/>
            <person name="Larson L."/>
            <person name="Lewis B."/>
            <person name="Mehta T."/>
            <person name="Park D."/>
            <person name="Pearson M."/>
            <person name="Roberts A."/>
            <person name="Saif S."/>
            <person name="Shenoy N."/>
            <person name="Sisk P."/>
            <person name="Stolte C."/>
            <person name="Sykes S."/>
            <person name="Thomson T."/>
            <person name="Walk T."/>
            <person name="White J."/>
            <person name="Yandava C."/>
            <person name="Burger G."/>
            <person name="Gray M.W."/>
            <person name="Holland P.W.H."/>
            <person name="King N."/>
            <person name="Lang F.B.F."/>
            <person name="Roger A.J."/>
            <person name="Ruiz-Trillo I."/>
            <person name="Lander E."/>
            <person name="Nusbaum C."/>
        </authorList>
    </citation>
    <scope>NUCLEOTIDE SEQUENCE [LARGE SCALE GENOMIC DNA]</scope>
    <source>
        <strain evidence="3 4">DAOM BR117</strain>
    </source>
</reference>
<name>A0A0L0HQ39_SPIPD</name>
<gene>
    <name evidence="3" type="ORF">SPPG_02005</name>
</gene>
<feature type="region of interest" description="Disordered" evidence="1">
    <location>
        <begin position="1"/>
        <end position="23"/>
    </location>
</feature>
<evidence type="ECO:0000313" key="3">
    <source>
        <dbReference type="EMBL" id="KND02924.1"/>
    </source>
</evidence>
<accession>A0A0L0HQ39</accession>
<sequence>MPMLNPAANGAEGTERQRRKKTSKSLLDFSLHLDENRTIFTPGQKVEGHLLVSFSIPSEVKLLRIRFTGVVQTQLYKSDNSSLTSQNTSTVTLFKEIQTFCGSAVPGEIPEVIPAGEHRFPFAFRVPPTQLPASFEGPYGRVKYEVAAVLVRPHHMNKLTYLNLTIPSTMDATDLDLMQSATATAEGPVGFWWWRSGHLEVNVSTPKSGYASEEVVPVKVEITNHSGSGTILKEVYLKQRATYKTFNETRGPKTERIHRLAFTEHYPSTTRRVSRVINFPIPSTNIMSPSINTTILDVTHLLIVKVLSKAKFSKPIKVELPIVIAGFPAVYFDNNLTRMSVDTLPPYEQSETVGRRRSSTVSRLSRDFIRGRRSRSTTRERSRSRTRTWSIGRRGSRHSGSSQVGADWEPVDGVAPDLPPVPELPAHLRRTVVGLPTTTDTFVSLPVTRARGSTINAEQAAGTSMPGGDTETCGTTPVNGLSMARQMERHSRRASVVLTTGNHGIEGEFGSIGTRVQEDAVESTQGASIDGKEIAGNQDEATDQPLESALESTAGSATQVSSVNVEQDGATHSDLEPESDVTTVDETKNDDTHTFEQAREGHDENPLVALRNKDSAIILENSL</sequence>
<dbReference type="InParanoid" id="A0A0L0HQ39"/>
<dbReference type="GeneID" id="27685629"/>
<protein>
    <recommendedName>
        <fullName evidence="2">Arrestin C-terminal-like domain-containing protein</fullName>
    </recommendedName>
</protein>
<evidence type="ECO:0000259" key="2">
    <source>
        <dbReference type="SMART" id="SM01017"/>
    </source>
</evidence>
<dbReference type="OrthoDB" id="2333384at2759"/>
<organism evidence="3 4">
    <name type="scientific">Spizellomyces punctatus (strain DAOM BR117)</name>
    <dbReference type="NCBI Taxonomy" id="645134"/>
    <lineage>
        <taxon>Eukaryota</taxon>
        <taxon>Fungi</taxon>
        <taxon>Fungi incertae sedis</taxon>
        <taxon>Chytridiomycota</taxon>
        <taxon>Chytridiomycota incertae sedis</taxon>
        <taxon>Chytridiomycetes</taxon>
        <taxon>Spizellomycetales</taxon>
        <taxon>Spizellomycetaceae</taxon>
        <taxon>Spizellomyces</taxon>
    </lineage>
</organism>
<dbReference type="RefSeq" id="XP_016610963.1">
    <property type="nucleotide sequence ID" value="XM_016750309.1"/>
</dbReference>
<dbReference type="Proteomes" id="UP000053201">
    <property type="component" value="Unassembled WGS sequence"/>
</dbReference>
<proteinExistence type="predicted"/>
<dbReference type="GO" id="GO:0030674">
    <property type="term" value="F:protein-macromolecule adaptor activity"/>
    <property type="evidence" value="ECO:0007669"/>
    <property type="project" value="TreeGrafter"/>
</dbReference>
<dbReference type="eggNOG" id="KOG3780">
    <property type="taxonomic scope" value="Eukaryota"/>
</dbReference>
<dbReference type="GO" id="GO:0070086">
    <property type="term" value="P:ubiquitin-dependent endocytosis"/>
    <property type="evidence" value="ECO:0007669"/>
    <property type="project" value="TreeGrafter"/>
</dbReference>
<dbReference type="Pfam" id="PF02752">
    <property type="entry name" value="Arrestin_C"/>
    <property type="match status" value="1"/>
</dbReference>
<dbReference type="Gene3D" id="2.60.40.640">
    <property type="match status" value="2"/>
</dbReference>
<feature type="domain" description="Arrestin C-terminal-like" evidence="2">
    <location>
        <begin position="195"/>
        <end position="329"/>
    </location>
</feature>
<dbReference type="PANTHER" id="PTHR11188:SF17">
    <property type="entry name" value="FI21816P1"/>
    <property type="match status" value="1"/>
</dbReference>
<dbReference type="AlphaFoldDB" id="A0A0L0HQ39"/>
<dbReference type="VEuPathDB" id="FungiDB:SPPG_02005"/>
<feature type="region of interest" description="Disordered" evidence="1">
    <location>
        <begin position="370"/>
        <end position="407"/>
    </location>
</feature>
<dbReference type="GO" id="GO:0005829">
    <property type="term" value="C:cytosol"/>
    <property type="evidence" value="ECO:0007669"/>
    <property type="project" value="TreeGrafter"/>
</dbReference>
<dbReference type="OMA" id="MRFNRQQ"/>
<dbReference type="STRING" id="645134.A0A0L0HQ39"/>
<dbReference type="EMBL" id="KQ257452">
    <property type="protein sequence ID" value="KND02924.1"/>
    <property type="molecule type" value="Genomic_DNA"/>
</dbReference>
<dbReference type="InterPro" id="IPR050357">
    <property type="entry name" value="Arrestin_domain-protein"/>
</dbReference>
<feature type="compositionally biased region" description="Low complexity" evidence="1">
    <location>
        <begin position="387"/>
        <end position="402"/>
    </location>
</feature>
<feature type="region of interest" description="Disordered" evidence="1">
    <location>
        <begin position="508"/>
        <end position="608"/>
    </location>
</feature>
<dbReference type="InterPro" id="IPR014752">
    <property type="entry name" value="Arrestin-like_C"/>
</dbReference>
<evidence type="ECO:0000256" key="1">
    <source>
        <dbReference type="SAM" id="MobiDB-lite"/>
    </source>
</evidence>
<keyword evidence="4" id="KW-1185">Reference proteome</keyword>
<dbReference type="SUPFAM" id="SSF81296">
    <property type="entry name" value="E set domains"/>
    <property type="match status" value="2"/>
</dbReference>
<dbReference type="InterPro" id="IPR011021">
    <property type="entry name" value="Arrestin-like_N"/>
</dbReference>
<feature type="compositionally biased region" description="Polar residues" evidence="1">
    <location>
        <begin position="550"/>
        <end position="565"/>
    </location>
</feature>
<dbReference type="InterPro" id="IPR011022">
    <property type="entry name" value="Arrestin_C-like"/>
</dbReference>
<dbReference type="InterPro" id="IPR014756">
    <property type="entry name" value="Ig_E-set"/>
</dbReference>
<dbReference type="GO" id="GO:0005886">
    <property type="term" value="C:plasma membrane"/>
    <property type="evidence" value="ECO:0007669"/>
    <property type="project" value="TreeGrafter"/>
</dbReference>
<dbReference type="PANTHER" id="PTHR11188">
    <property type="entry name" value="ARRESTIN DOMAIN CONTAINING PROTEIN"/>
    <property type="match status" value="1"/>
</dbReference>
<dbReference type="GO" id="GO:0031625">
    <property type="term" value="F:ubiquitin protein ligase binding"/>
    <property type="evidence" value="ECO:0007669"/>
    <property type="project" value="TreeGrafter"/>
</dbReference>
<dbReference type="Pfam" id="PF00339">
    <property type="entry name" value="Arrestin_N"/>
    <property type="match status" value="1"/>
</dbReference>
<evidence type="ECO:0000313" key="4">
    <source>
        <dbReference type="Proteomes" id="UP000053201"/>
    </source>
</evidence>
<dbReference type="SMART" id="SM01017">
    <property type="entry name" value="Arrestin_C"/>
    <property type="match status" value="1"/>
</dbReference>
<feature type="compositionally biased region" description="Basic and acidic residues" evidence="1">
    <location>
        <begin position="585"/>
        <end position="605"/>
    </location>
</feature>